<organism evidence="2 3">
    <name type="scientific">Lepraria finkii</name>
    <dbReference type="NCBI Taxonomy" id="1340010"/>
    <lineage>
        <taxon>Eukaryota</taxon>
        <taxon>Fungi</taxon>
        <taxon>Dikarya</taxon>
        <taxon>Ascomycota</taxon>
        <taxon>Pezizomycotina</taxon>
        <taxon>Lecanoromycetes</taxon>
        <taxon>OSLEUM clade</taxon>
        <taxon>Lecanoromycetidae</taxon>
        <taxon>Lecanorales</taxon>
        <taxon>Lecanorineae</taxon>
        <taxon>Stereocaulaceae</taxon>
        <taxon>Lepraria</taxon>
    </lineage>
</organism>
<name>A0ABR4B3C2_9LECA</name>
<comment type="caution">
    <text evidence="2">The sequence shown here is derived from an EMBL/GenBank/DDBJ whole genome shotgun (WGS) entry which is preliminary data.</text>
</comment>
<feature type="region of interest" description="Disordered" evidence="1">
    <location>
        <begin position="74"/>
        <end position="133"/>
    </location>
</feature>
<dbReference type="Proteomes" id="UP001590951">
    <property type="component" value="Unassembled WGS sequence"/>
</dbReference>
<protein>
    <submittedName>
        <fullName evidence="2">Uncharacterized protein</fullName>
    </submittedName>
</protein>
<accession>A0ABR4B3C2</accession>
<evidence type="ECO:0000313" key="2">
    <source>
        <dbReference type="EMBL" id="KAL2052080.1"/>
    </source>
</evidence>
<feature type="compositionally biased region" description="Polar residues" evidence="1">
    <location>
        <begin position="41"/>
        <end position="57"/>
    </location>
</feature>
<reference evidence="2 3" key="1">
    <citation type="submission" date="2024-09" db="EMBL/GenBank/DDBJ databases">
        <title>Rethinking Asexuality: The Enigmatic Case of Functional Sexual Genes in Lepraria (Stereocaulaceae).</title>
        <authorList>
            <person name="Doellman M."/>
            <person name="Sun Y."/>
            <person name="Barcenas-Pena A."/>
            <person name="Lumbsch H.T."/>
            <person name="Grewe F."/>
        </authorList>
    </citation>
    <scope>NUCLEOTIDE SEQUENCE [LARGE SCALE GENOMIC DNA]</scope>
    <source>
        <strain evidence="2 3">Grewe 0041</strain>
    </source>
</reference>
<dbReference type="EMBL" id="JBHFEH010000029">
    <property type="protein sequence ID" value="KAL2052080.1"/>
    <property type="molecule type" value="Genomic_DNA"/>
</dbReference>
<evidence type="ECO:0000313" key="3">
    <source>
        <dbReference type="Proteomes" id="UP001590951"/>
    </source>
</evidence>
<feature type="compositionally biased region" description="Basic and acidic residues" evidence="1">
    <location>
        <begin position="98"/>
        <end position="109"/>
    </location>
</feature>
<evidence type="ECO:0000256" key="1">
    <source>
        <dbReference type="SAM" id="MobiDB-lite"/>
    </source>
</evidence>
<proteinExistence type="predicted"/>
<keyword evidence="3" id="KW-1185">Reference proteome</keyword>
<sequence>MADVVMLVSAGSALLTGAHRSKYSQFPAGNRSQVERAAPTASDSLQPQSLTTPVADTSDVNLSSAIMRPFQVARDGSDEVLDEAHYDSDPPSHPPKYSRYETVPEKGRLIESNTDQVPNPAEPSTGIGSDHIS</sequence>
<feature type="region of interest" description="Disordered" evidence="1">
    <location>
        <begin position="24"/>
        <end position="57"/>
    </location>
</feature>
<gene>
    <name evidence="2" type="ORF">ABVK25_007522</name>
</gene>